<evidence type="ECO:0000259" key="2">
    <source>
        <dbReference type="Pfam" id="PF01370"/>
    </source>
</evidence>
<dbReference type="SUPFAM" id="SSF51735">
    <property type="entry name" value="NAD(P)-binding Rossmann-fold domains"/>
    <property type="match status" value="1"/>
</dbReference>
<dbReference type="InterPro" id="IPR001509">
    <property type="entry name" value="Epimerase_deHydtase"/>
</dbReference>
<feature type="domain" description="NAD-dependent epimerase/dehydratase" evidence="2">
    <location>
        <begin position="7"/>
        <end position="244"/>
    </location>
</feature>
<dbReference type="EMBL" id="UINC01019113">
    <property type="protein sequence ID" value="SVA80776.1"/>
    <property type="molecule type" value="Genomic_DNA"/>
</dbReference>
<dbReference type="InterPro" id="IPR036291">
    <property type="entry name" value="NAD(P)-bd_dom_sf"/>
</dbReference>
<dbReference type="Pfam" id="PF01370">
    <property type="entry name" value="Epimerase"/>
    <property type="match status" value="1"/>
</dbReference>
<dbReference type="Gene3D" id="3.40.50.720">
    <property type="entry name" value="NAD(P)-binding Rossmann-like Domain"/>
    <property type="match status" value="1"/>
</dbReference>
<organism evidence="3">
    <name type="scientific">marine metagenome</name>
    <dbReference type="NCBI Taxonomy" id="408172"/>
    <lineage>
        <taxon>unclassified sequences</taxon>
        <taxon>metagenomes</taxon>
        <taxon>ecological metagenomes</taxon>
    </lineage>
</organism>
<dbReference type="AlphaFoldDB" id="A0A381YUP9"/>
<sequence>MAEEHFFVTGAMGCIGAWVVRNLVKDGTGVSVFDLSTDRHRLELIMTADELSQVQFIQGDLTQSDAVADALKDSGSTHIIHLGALQVPFCKADPPLGAAVNVVGTVNMFEAADKAGIGQLVYASSVGVYGPKDMYPGKLLQHDSPLYPINHYGVYKQANEGTARIYWLDNQIASIGFRPYTVYGPGRDQGMTSTPTQAMLAAVRGEPYQISFGGYNGFQYVDDIARLFIQAARSTLAGAEVFNISGAVAHMSDVVAAIHEVLPDAGITHEDAPLPFPDGQTDSELRGRLGEIPDTPLAEGVARTIHHFQAAIEDGRLPGKA</sequence>
<dbReference type="PANTHER" id="PTHR43000">
    <property type="entry name" value="DTDP-D-GLUCOSE 4,6-DEHYDRATASE-RELATED"/>
    <property type="match status" value="1"/>
</dbReference>
<protein>
    <recommendedName>
        <fullName evidence="2">NAD-dependent epimerase/dehydratase domain-containing protein</fullName>
    </recommendedName>
</protein>
<gene>
    <name evidence="3" type="ORF">METZ01_LOCUS133630</name>
</gene>
<reference evidence="3" key="1">
    <citation type="submission" date="2018-05" db="EMBL/GenBank/DDBJ databases">
        <authorList>
            <person name="Lanie J.A."/>
            <person name="Ng W.-L."/>
            <person name="Kazmierczak K.M."/>
            <person name="Andrzejewski T.M."/>
            <person name="Davidsen T.M."/>
            <person name="Wayne K.J."/>
            <person name="Tettelin H."/>
            <person name="Glass J.I."/>
            <person name="Rusch D."/>
            <person name="Podicherti R."/>
            <person name="Tsui H.-C.T."/>
            <person name="Winkler M.E."/>
        </authorList>
    </citation>
    <scope>NUCLEOTIDE SEQUENCE</scope>
</reference>
<evidence type="ECO:0000256" key="1">
    <source>
        <dbReference type="ARBA" id="ARBA00007637"/>
    </source>
</evidence>
<name>A0A381YUP9_9ZZZZ</name>
<comment type="similarity">
    <text evidence="1">Belongs to the NAD(P)-dependent epimerase/dehydratase family.</text>
</comment>
<evidence type="ECO:0000313" key="3">
    <source>
        <dbReference type="EMBL" id="SVA80776.1"/>
    </source>
</evidence>
<accession>A0A381YUP9</accession>
<proteinExistence type="inferred from homology"/>